<gene>
    <name evidence="1" type="ORF">GSI_12246</name>
</gene>
<dbReference type="OrthoDB" id="10055769at2759"/>
<accession>A0A2G8RYU7</accession>
<keyword evidence="2" id="KW-1185">Reference proteome</keyword>
<comment type="caution">
    <text evidence="1">The sequence shown here is derived from an EMBL/GenBank/DDBJ whole genome shotgun (WGS) entry which is preliminary data.</text>
</comment>
<organism evidence="1 2">
    <name type="scientific">Ganoderma sinense ZZ0214-1</name>
    <dbReference type="NCBI Taxonomy" id="1077348"/>
    <lineage>
        <taxon>Eukaryota</taxon>
        <taxon>Fungi</taxon>
        <taxon>Dikarya</taxon>
        <taxon>Basidiomycota</taxon>
        <taxon>Agaricomycotina</taxon>
        <taxon>Agaricomycetes</taxon>
        <taxon>Polyporales</taxon>
        <taxon>Polyporaceae</taxon>
        <taxon>Ganoderma</taxon>
    </lineage>
</organism>
<dbReference type="STRING" id="1077348.A0A2G8RYU7"/>
<sequence>MRETIKAEVMPLLQWTGPKAMALLWKAIKKLGGVAMKRALQHAVGTSRQMGLLSRSFQDYIEDEDPNELLEDNAQEIAGREGGSNREKPALYMALRDPATGQPLTIHAAILDLLQARFVGMAVTVLPRSTPSC</sequence>
<dbReference type="AlphaFoldDB" id="A0A2G8RYU7"/>
<reference evidence="1 2" key="1">
    <citation type="journal article" date="2015" name="Sci. Rep.">
        <title>Chromosome-level genome map provides insights into diverse defense mechanisms in the medicinal fungus Ganoderma sinense.</title>
        <authorList>
            <person name="Zhu Y."/>
            <person name="Xu J."/>
            <person name="Sun C."/>
            <person name="Zhou S."/>
            <person name="Xu H."/>
            <person name="Nelson D.R."/>
            <person name="Qian J."/>
            <person name="Song J."/>
            <person name="Luo H."/>
            <person name="Xiang L."/>
            <person name="Li Y."/>
            <person name="Xu Z."/>
            <person name="Ji A."/>
            <person name="Wang L."/>
            <person name="Lu S."/>
            <person name="Hayward A."/>
            <person name="Sun W."/>
            <person name="Li X."/>
            <person name="Schwartz D.C."/>
            <person name="Wang Y."/>
            <person name="Chen S."/>
        </authorList>
    </citation>
    <scope>NUCLEOTIDE SEQUENCE [LARGE SCALE GENOMIC DNA]</scope>
    <source>
        <strain evidence="1 2">ZZ0214-1</strain>
    </source>
</reference>
<proteinExistence type="predicted"/>
<evidence type="ECO:0000313" key="2">
    <source>
        <dbReference type="Proteomes" id="UP000230002"/>
    </source>
</evidence>
<evidence type="ECO:0000313" key="1">
    <source>
        <dbReference type="EMBL" id="PIL26488.1"/>
    </source>
</evidence>
<protein>
    <submittedName>
        <fullName evidence="1">Uncharacterized protein</fullName>
    </submittedName>
</protein>
<dbReference type="EMBL" id="AYKW01000045">
    <property type="protein sequence ID" value="PIL26488.1"/>
    <property type="molecule type" value="Genomic_DNA"/>
</dbReference>
<dbReference type="Proteomes" id="UP000230002">
    <property type="component" value="Unassembled WGS sequence"/>
</dbReference>
<name>A0A2G8RYU7_9APHY</name>